<keyword evidence="2" id="KW-1185">Reference proteome</keyword>
<sequence length="43" mass="5077">MTGREERDERARQERYAAQRRLELQVLEAADTLDPLDNSDDDE</sequence>
<gene>
    <name evidence="1" type="ORF">SAMN05443668_13627</name>
</gene>
<reference evidence="1 2" key="1">
    <citation type="submission" date="2016-11" db="EMBL/GenBank/DDBJ databases">
        <authorList>
            <person name="Jaros S."/>
            <person name="Januszkiewicz K."/>
            <person name="Wedrychowicz H."/>
        </authorList>
    </citation>
    <scope>NUCLEOTIDE SEQUENCE [LARGE SCALE GENOMIC DNA]</scope>
    <source>
        <strain evidence="1 2">DSM 46144</strain>
    </source>
</reference>
<proteinExistence type="predicted"/>
<evidence type="ECO:0000313" key="2">
    <source>
        <dbReference type="Proteomes" id="UP000184440"/>
    </source>
</evidence>
<accession>A0A1M7RPQ4</accession>
<dbReference type="RefSeq" id="WP_281248467.1">
    <property type="nucleotide sequence ID" value="NZ_FRCS01000036.1"/>
</dbReference>
<dbReference type="EMBL" id="FRCS01000036">
    <property type="protein sequence ID" value="SHN48209.1"/>
    <property type="molecule type" value="Genomic_DNA"/>
</dbReference>
<dbReference type="Proteomes" id="UP000184440">
    <property type="component" value="Unassembled WGS sequence"/>
</dbReference>
<dbReference type="STRING" id="134849.SAMN05443668_13627"/>
<dbReference type="AlphaFoldDB" id="A0A1M7RPQ4"/>
<evidence type="ECO:0000313" key="1">
    <source>
        <dbReference type="EMBL" id="SHN48209.1"/>
    </source>
</evidence>
<protein>
    <submittedName>
        <fullName evidence="1">Uncharacterized protein</fullName>
    </submittedName>
</protein>
<organism evidence="1 2">
    <name type="scientific">Cryptosporangium aurantiacum</name>
    <dbReference type="NCBI Taxonomy" id="134849"/>
    <lineage>
        <taxon>Bacteria</taxon>
        <taxon>Bacillati</taxon>
        <taxon>Actinomycetota</taxon>
        <taxon>Actinomycetes</taxon>
        <taxon>Cryptosporangiales</taxon>
        <taxon>Cryptosporangiaceae</taxon>
        <taxon>Cryptosporangium</taxon>
    </lineage>
</organism>
<name>A0A1M7RPQ4_9ACTN</name>